<dbReference type="CDD" id="cd22269">
    <property type="entry name" value="DPBB_EG45-like"/>
    <property type="match status" value="1"/>
</dbReference>
<dbReference type="SMART" id="SM00837">
    <property type="entry name" value="DPBB_1"/>
    <property type="match status" value="1"/>
</dbReference>
<dbReference type="InParanoid" id="A0A061GWX9"/>
<dbReference type="InterPro" id="IPR009009">
    <property type="entry name" value="RlpA-like_DPBB"/>
</dbReference>
<protein>
    <submittedName>
        <fullName evidence="6">Barwin-related endoglucanase</fullName>
    </submittedName>
</protein>
<keyword evidence="4" id="KW-1133">Transmembrane helix</keyword>
<evidence type="ECO:0000256" key="4">
    <source>
        <dbReference type="SAM" id="Phobius"/>
    </source>
</evidence>
<organism evidence="6 7">
    <name type="scientific">Theobroma cacao</name>
    <name type="common">Cacao</name>
    <name type="synonym">Cocoa</name>
    <dbReference type="NCBI Taxonomy" id="3641"/>
    <lineage>
        <taxon>Eukaryota</taxon>
        <taxon>Viridiplantae</taxon>
        <taxon>Streptophyta</taxon>
        <taxon>Embryophyta</taxon>
        <taxon>Tracheophyta</taxon>
        <taxon>Spermatophyta</taxon>
        <taxon>Magnoliopsida</taxon>
        <taxon>eudicotyledons</taxon>
        <taxon>Gunneridae</taxon>
        <taxon>Pentapetalae</taxon>
        <taxon>rosids</taxon>
        <taxon>malvids</taxon>
        <taxon>Malvales</taxon>
        <taxon>Malvaceae</taxon>
        <taxon>Byttnerioideae</taxon>
        <taxon>Theobroma</taxon>
    </lineage>
</organism>
<dbReference type="Gramene" id="EOY31614">
    <property type="protein sequence ID" value="EOY31614"/>
    <property type="gene ID" value="TCM_038586"/>
</dbReference>
<dbReference type="Pfam" id="PF03330">
    <property type="entry name" value="DPBB_1"/>
    <property type="match status" value="1"/>
</dbReference>
<comment type="subcellular location">
    <subcellularLocation>
        <location evidence="1">Secreted</location>
    </subcellularLocation>
</comment>
<name>A0A061GWX9_THECC</name>
<keyword evidence="3" id="KW-0732">Signal</keyword>
<gene>
    <name evidence="6" type="ORF">TCM_038586</name>
</gene>
<proteinExistence type="predicted"/>
<sequence>MLDQALQVTFATQAKLKIRNKGSIFQFKADFKREPMEKTTLIIFVGITACLVSTTSATAGIATFYTSYIPSACFGNQNNGNMIAAAGDALWNNGAVCGKTFTVTCTGARNAVPHPCTGKSVTVKIVDHCPGCPSTLDLSKEAFTLIADPVAGIINIDYKQL</sequence>
<dbReference type="HOGENOM" id="CLU_112218_2_0_1"/>
<dbReference type="Proteomes" id="UP000026915">
    <property type="component" value="Chromosome 9"/>
</dbReference>
<dbReference type="OMA" id="CFGSQDQ"/>
<keyword evidence="4" id="KW-0472">Membrane</keyword>
<dbReference type="InterPro" id="IPR036908">
    <property type="entry name" value="RlpA-like_sf"/>
</dbReference>
<feature type="domain" description="Expansin-like EG45" evidence="5">
    <location>
        <begin position="60"/>
        <end position="161"/>
    </location>
</feature>
<dbReference type="EMBL" id="CM001887">
    <property type="protein sequence ID" value="EOY31614.1"/>
    <property type="molecule type" value="Genomic_DNA"/>
</dbReference>
<dbReference type="PANTHER" id="PTHR47295:SF2">
    <property type="entry name" value="EG45-LIKE DOMAIN CONTAINING PROTEIN 1-RELATED"/>
    <property type="match status" value="1"/>
</dbReference>
<dbReference type="GO" id="GO:0048046">
    <property type="term" value="C:apoplast"/>
    <property type="evidence" value="ECO:0007669"/>
    <property type="project" value="InterPro"/>
</dbReference>
<evidence type="ECO:0000259" key="5">
    <source>
        <dbReference type="PROSITE" id="PS50842"/>
    </source>
</evidence>
<dbReference type="STRING" id="3641.A0A061GWX9"/>
<keyword evidence="2" id="KW-0964">Secreted</keyword>
<evidence type="ECO:0000313" key="7">
    <source>
        <dbReference type="Proteomes" id="UP000026915"/>
    </source>
</evidence>
<keyword evidence="4" id="KW-0812">Transmembrane</keyword>
<dbReference type="FunFam" id="2.40.40.10:FF:000005">
    <property type="entry name" value="Barwin-related endoglucanase"/>
    <property type="match status" value="1"/>
</dbReference>
<dbReference type="InterPro" id="IPR044206">
    <property type="entry name" value="EGC1/2"/>
</dbReference>
<dbReference type="InterPro" id="IPR007112">
    <property type="entry name" value="Expansin/allergen_DPBB_dom"/>
</dbReference>
<feature type="transmembrane region" description="Helical" evidence="4">
    <location>
        <begin position="41"/>
        <end position="65"/>
    </location>
</feature>
<dbReference type="Gene3D" id="2.40.40.10">
    <property type="entry name" value="RlpA-like domain"/>
    <property type="match status" value="1"/>
</dbReference>
<keyword evidence="7" id="KW-1185">Reference proteome</keyword>
<evidence type="ECO:0000256" key="3">
    <source>
        <dbReference type="ARBA" id="ARBA00022729"/>
    </source>
</evidence>
<dbReference type="PANTHER" id="PTHR47295">
    <property type="entry name" value="EG45-LIKE DOMAIN CONTAINING PROTEIN 1-RELATED"/>
    <property type="match status" value="1"/>
</dbReference>
<dbReference type="SUPFAM" id="SSF50685">
    <property type="entry name" value="Barwin-like endoglucanases"/>
    <property type="match status" value="1"/>
</dbReference>
<reference evidence="6 7" key="1">
    <citation type="journal article" date="2013" name="Genome Biol.">
        <title>The genome sequence of the most widely cultivated cacao type and its use to identify candidate genes regulating pod color.</title>
        <authorList>
            <person name="Motamayor J.C."/>
            <person name="Mockaitis K."/>
            <person name="Schmutz J."/>
            <person name="Haiminen N."/>
            <person name="Iii D.L."/>
            <person name="Cornejo O."/>
            <person name="Findley S.D."/>
            <person name="Zheng P."/>
            <person name="Utro F."/>
            <person name="Royaert S."/>
            <person name="Saski C."/>
            <person name="Jenkins J."/>
            <person name="Podicheti R."/>
            <person name="Zhao M."/>
            <person name="Scheffler B.E."/>
            <person name="Stack J.C."/>
            <person name="Feltus F.A."/>
            <person name="Mustiga G.M."/>
            <person name="Amores F."/>
            <person name="Phillips W."/>
            <person name="Marelli J.P."/>
            <person name="May G.D."/>
            <person name="Shapiro H."/>
            <person name="Ma J."/>
            <person name="Bustamante C.D."/>
            <person name="Schnell R.J."/>
            <person name="Main D."/>
            <person name="Gilbert D."/>
            <person name="Parida L."/>
            <person name="Kuhn D.N."/>
        </authorList>
    </citation>
    <scope>NUCLEOTIDE SEQUENCE [LARGE SCALE GENOMIC DNA]</scope>
    <source>
        <strain evidence="7">cv. Matina 1-6</strain>
    </source>
</reference>
<dbReference type="eggNOG" id="ENOG502S1DA">
    <property type="taxonomic scope" value="Eukaryota"/>
</dbReference>
<evidence type="ECO:0000313" key="6">
    <source>
        <dbReference type="EMBL" id="EOY31614.1"/>
    </source>
</evidence>
<evidence type="ECO:0000256" key="2">
    <source>
        <dbReference type="ARBA" id="ARBA00022525"/>
    </source>
</evidence>
<dbReference type="PROSITE" id="PS50842">
    <property type="entry name" value="EXPANSIN_EG45"/>
    <property type="match status" value="1"/>
</dbReference>
<accession>A0A061GWX9</accession>
<dbReference type="AlphaFoldDB" id="A0A061GWX9"/>
<dbReference type="GO" id="GO:0009627">
    <property type="term" value="P:systemic acquired resistance"/>
    <property type="evidence" value="ECO:0007669"/>
    <property type="project" value="InterPro"/>
</dbReference>
<evidence type="ECO:0000256" key="1">
    <source>
        <dbReference type="ARBA" id="ARBA00004613"/>
    </source>
</evidence>